<name>A0A6N4WE41_9MYCO</name>
<evidence type="ECO:0000313" key="1">
    <source>
        <dbReference type="EMBL" id="BBZ78663.1"/>
    </source>
</evidence>
<accession>A0A6N4WE41</accession>
<keyword evidence="2" id="KW-1185">Reference proteome</keyword>
<reference evidence="1 2" key="1">
    <citation type="journal article" date="2019" name="Emerg. Microbes Infect.">
        <title>Comprehensive subspecies identification of 175 nontuberculous mycobacteria species based on 7547 genomic profiles.</title>
        <authorList>
            <person name="Matsumoto Y."/>
            <person name="Kinjo T."/>
            <person name="Motooka D."/>
            <person name="Nabeya D."/>
            <person name="Jung N."/>
            <person name="Uechi K."/>
            <person name="Horii T."/>
            <person name="Iida T."/>
            <person name="Fujita J."/>
            <person name="Nakamura S."/>
        </authorList>
    </citation>
    <scope>NUCLEOTIDE SEQUENCE [LARGE SCALE GENOMIC DNA]</scope>
    <source>
        <strain evidence="1 2">JCM 30275</strain>
    </source>
</reference>
<evidence type="ECO:0000313" key="2">
    <source>
        <dbReference type="Proteomes" id="UP000467249"/>
    </source>
</evidence>
<dbReference type="Proteomes" id="UP000467249">
    <property type="component" value="Chromosome"/>
</dbReference>
<dbReference type="KEGG" id="many:MANY_40000"/>
<dbReference type="AlphaFoldDB" id="A0A6N4WE41"/>
<gene>
    <name evidence="1" type="ORF">MANY_40000</name>
</gene>
<protein>
    <submittedName>
        <fullName evidence="1">Uncharacterized protein</fullName>
    </submittedName>
</protein>
<proteinExistence type="predicted"/>
<organism evidence="1 2">
    <name type="scientific">Mycolicibacterium anyangense</name>
    <dbReference type="NCBI Taxonomy" id="1431246"/>
    <lineage>
        <taxon>Bacteria</taxon>
        <taxon>Bacillati</taxon>
        <taxon>Actinomycetota</taxon>
        <taxon>Actinomycetes</taxon>
        <taxon>Mycobacteriales</taxon>
        <taxon>Mycobacteriaceae</taxon>
        <taxon>Mycolicibacterium</taxon>
    </lineage>
</organism>
<sequence length="130" mass="13957">MLTIEQRGAYARLADVLIPPTETMPSATQAGVVDTLIDQVLRYRPDLVDDFAAAVEVCAGREPEAALDELAAGHQRAFAALTLLTAGAYALSPVVHRALNYTPPPRSVVDDLDGYVDLLAAVVERGFHTR</sequence>
<dbReference type="EMBL" id="AP022620">
    <property type="protein sequence ID" value="BBZ78663.1"/>
    <property type="molecule type" value="Genomic_DNA"/>
</dbReference>